<organism evidence="1 2">
    <name type="scientific">Prevotella disiens</name>
    <dbReference type="NCBI Taxonomy" id="28130"/>
    <lineage>
        <taxon>Bacteria</taxon>
        <taxon>Pseudomonadati</taxon>
        <taxon>Bacteroidota</taxon>
        <taxon>Bacteroidia</taxon>
        <taxon>Bacteroidales</taxon>
        <taxon>Prevotellaceae</taxon>
        <taxon>Prevotella</taxon>
    </lineage>
</organism>
<comment type="caution">
    <text evidence="1">The sequence shown here is derived from an EMBL/GenBank/DDBJ whole genome shotgun (WGS) entry which is preliminary data.</text>
</comment>
<gene>
    <name evidence="1" type="ORF">DXC89_02175</name>
</gene>
<dbReference type="AlphaFoldDB" id="A0A3E4QLV6"/>
<accession>A0A3E4QLV6</accession>
<evidence type="ECO:0000313" key="1">
    <source>
        <dbReference type="EMBL" id="RGL04778.1"/>
    </source>
</evidence>
<evidence type="ECO:0000313" key="2">
    <source>
        <dbReference type="Proteomes" id="UP000260835"/>
    </source>
</evidence>
<protein>
    <submittedName>
        <fullName evidence="1">Uncharacterized protein</fullName>
    </submittedName>
</protein>
<name>A0A3E4QLV6_9BACT</name>
<reference evidence="1 2" key="1">
    <citation type="submission" date="2018-08" db="EMBL/GenBank/DDBJ databases">
        <title>A genome reference for cultivated species of the human gut microbiota.</title>
        <authorList>
            <person name="Zou Y."/>
            <person name="Xue W."/>
            <person name="Luo G."/>
        </authorList>
    </citation>
    <scope>NUCLEOTIDE SEQUENCE [LARGE SCALE GENOMIC DNA]</scope>
    <source>
        <strain evidence="1 2">TF09-12</strain>
    </source>
</reference>
<sequence length="245" mass="28125">MFSHKKNIFAYITYVTKYTNLKKEKMKKKTIKGLAAATAVIMCLAITSCEIYSALKAATTFYQCEVHKKDGSIVSGRIGGMRSSNFYANTKTVSIKTATSREKISANDVQYLVLWDKDYPTVKNTLMYVEFEKEGRKGKKCYNKRWMYVEGAGDNLIILGSGSYYQITPKGDLIISYVNTDGIQYYLSRNSNMPMYFANSNRTKKSMRKMWAEKLKDDPSLVNKITNKEIEVWDFKTIADEYNPK</sequence>
<dbReference type="EMBL" id="QSRD01000009">
    <property type="protein sequence ID" value="RGL04778.1"/>
    <property type="molecule type" value="Genomic_DNA"/>
</dbReference>
<dbReference type="Proteomes" id="UP000260835">
    <property type="component" value="Unassembled WGS sequence"/>
</dbReference>
<proteinExistence type="predicted"/>